<reference evidence="5" key="1">
    <citation type="journal article" date="2019" name="Int. J. Syst. Evol. Microbiol.">
        <title>The Global Catalogue of Microorganisms (GCM) 10K type strain sequencing project: providing services to taxonomists for standard genome sequencing and annotation.</title>
        <authorList>
            <consortium name="The Broad Institute Genomics Platform"/>
            <consortium name="The Broad Institute Genome Sequencing Center for Infectious Disease"/>
            <person name="Wu L."/>
            <person name="Ma J."/>
        </authorList>
    </citation>
    <scope>NUCLEOTIDE SEQUENCE [LARGE SCALE GENOMIC DNA]</scope>
    <source>
        <strain evidence="5">CGMCC 4.7329</strain>
    </source>
</reference>
<dbReference type="PANTHER" id="PTHR46470:SF2">
    <property type="entry name" value="GLYCERALDEHYDE 3-PHOSPHATE PHOSPHATASE"/>
    <property type="match status" value="1"/>
</dbReference>
<dbReference type="InterPro" id="IPR051400">
    <property type="entry name" value="HAD-like_hydrolase"/>
</dbReference>
<dbReference type="CDD" id="cd01427">
    <property type="entry name" value="HAD_like"/>
    <property type="match status" value="1"/>
</dbReference>
<evidence type="ECO:0000313" key="5">
    <source>
        <dbReference type="Proteomes" id="UP000658127"/>
    </source>
</evidence>
<evidence type="ECO:0000313" key="4">
    <source>
        <dbReference type="EMBL" id="GGN99396.1"/>
    </source>
</evidence>
<dbReference type="PANTHER" id="PTHR46470">
    <property type="entry name" value="N-ACYLNEURAMINATE-9-PHOSPHATASE"/>
    <property type="match status" value="1"/>
</dbReference>
<protein>
    <submittedName>
        <fullName evidence="4">2-haloalkanoic acid dehalogenase</fullName>
    </submittedName>
</protein>
<dbReference type="RefSeq" id="WP_189034553.1">
    <property type="nucleotide sequence ID" value="NZ_BMNE01000013.1"/>
</dbReference>
<dbReference type="SUPFAM" id="SSF56784">
    <property type="entry name" value="HAD-like"/>
    <property type="match status" value="1"/>
</dbReference>
<comment type="caution">
    <text evidence="4">The sequence shown here is derived from an EMBL/GenBank/DDBJ whole genome shotgun (WGS) entry which is preliminary data.</text>
</comment>
<dbReference type="Gene3D" id="3.40.50.1000">
    <property type="entry name" value="HAD superfamily/HAD-like"/>
    <property type="match status" value="1"/>
</dbReference>
<name>A0ABQ2L1Q1_9NOCA</name>
<dbReference type="Gene3D" id="1.10.150.400">
    <property type="match status" value="1"/>
</dbReference>
<accession>A0ABQ2L1Q1</accession>
<dbReference type="EMBL" id="BMNE01000013">
    <property type="protein sequence ID" value="GGN99396.1"/>
    <property type="molecule type" value="Genomic_DNA"/>
</dbReference>
<dbReference type="InterPro" id="IPR036412">
    <property type="entry name" value="HAD-like_sf"/>
</dbReference>
<dbReference type="InterPro" id="IPR023214">
    <property type="entry name" value="HAD_sf"/>
</dbReference>
<gene>
    <name evidence="4" type="ORF">GCM10011610_67300</name>
</gene>
<proteinExistence type="predicted"/>
<keyword evidence="1" id="KW-0479">Metal-binding</keyword>
<evidence type="ECO:0000256" key="3">
    <source>
        <dbReference type="ARBA" id="ARBA00022842"/>
    </source>
</evidence>
<organism evidence="4 5">
    <name type="scientific">Nocardia rhizosphaerihabitans</name>
    <dbReference type="NCBI Taxonomy" id="1691570"/>
    <lineage>
        <taxon>Bacteria</taxon>
        <taxon>Bacillati</taxon>
        <taxon>Actinomycetota</taxon>
        <taxon>Actinomycetes</taxon>
        <taxon>Mycobacteriales</taxon>
        <taxon>Nocardiaceae</taxon>
        <taxon>Nocardia</taxon>
    </lineage>
</organism>
<dbReference type="Proteomes" id="UP000658127">
    <property type="component" value="Unassembled WGS sequence"/>
</dbReference>
<keyword evidence="2" id="KW-0378">Hydrolase</keyword>
<keyword evidence="3" id="KW-0460">Magnesium</keyword>
<sequence>MTAHFVTVAVWQTLIDESKAFHRQVQQARIDCVVELAREQIGTNIAPEAASSALSDAAERFESAYLQGTPISNRDRARLISDALELRLRDNALHELAERLGATHAPASMRPRPGAREMLRLLARRYRVVALSDTWLSPGSALRAALEHHRMAEYFTDMMFSDETGTHKVRGDAWRATAADRLHTTVGNIIHVGDLPAVDGSAAVAAGCAGAVIIDHPEHPVGSHSSDDSDGVYFASSCEQVPGLVAAIAQKWKPPAPFPAETR</sequence>
<evidence type="ECO:0000256" key="1">
    <source>
        <dbReference type="ARBA" id="ARBA00022723"/>
    </source>
</evidence>
<dbReference type="Pfam" id="PF00702">
    <property type="entry name" value="Hydrolase"/>
    <property type="match status" value="1"/>
</dbReference>
<evidence type="ECO:0000256" key="2">
    <source>
        <dbReference type="ARBA" id="ARBA00022801"/>
    </source>
</evidence>
<keyword evidence="5" id="KW-1185">Reference proteome</keyword>